<dbReference type="PANTHER" id="PTHR10458">
    <property type="entry name" value="PEPTIDE DEFORMYLASE"/>
    <property type="match status" value="1"/>
</dbReference>
<dbReference type="CDD" id="cd00487">
    <property type="entry name" value="Pep_deformylase"/>
    <property type="match status" value="1"/>
</dbReference>
<organism evidence="2">
    <name type="scientific">marine sediment metagenome</name>
    <dbReference type="NCBI Taxonomy" id="412755"/>
    <lineage>
        <taxon>unclassified sequences</taxon>
        <taxon>metagenomes</taxon>
        <taxon>ecological metagenomes</taxon>
    </lineage>
</organism>
<accession>A0A0F9BQR1</accession>
<gene>
    <name evidence="2" type="ORF">LCGC14_2760150</name>
</gene>
<dbReference type="GO" id="GO:0042586">
    <property type="term" value="F:peptide deformylase activity"/>
    <property type="evidence" value="ECO:0007669"/>
    <property type="project" value="InterPro"/>
</dbReference>
<evidence type="ECO:0000313" key="2">
    <source>
        <dbReference type="EMBL" id="KKK86746.1"/>
    </source>
</evidence>
<evidence type="ECO:0008006" key="3">
    <source>
        <dbReference type="Google" id="ProtNLM"/>
    </source>
</evidence>
<comment type="caution">
    <text evidence="2">The sequence shown here is derived from an EMBL/GenBank/DDBJ whole genome shotgun (WGS) entry which is preliminary data.</text>
</comment>
<dbReference type="SUPFAM" id="SSF56420">
    <property type="entry name" value="Peptide deformylase"/>
    <property type="match status" value="1"/>
</dbReference>
<dbReference type="Gene3D" id="3.90.45.10">
    <property type="entry name" value="Peptide deformylase"/>
    <property type="match status" value="1"/>
</dbReference>
<dbReference type="PANTHER" id="PTHR10458:SF22">
    <property type="entry name" value="PEPTIDE DEFORMYLASE"/>
    <property type="match status" value="1"/>
</dbReference>
<dbReference type="InterPro" id="IPR023635">
    <property type="entry name" value="Peptide_deformylase"/>
</dbReference>
<dbReference type="PRINTS" id="PR01576">
    <property type="entry name" value="PDEFORMYLASE"/>
</dbReference>
<name>A0A0F9BQR1_9ZZZZ</name>
<dbReference type="PIRSF" id="PIRSF004749">
    <property type="entry name" value="Pep_def"/>
    <property type="match status" value="1"/>
</dbReference>
<dbReference type="InterPro" id="IPR036821">
    <property type="entry name" value="Peptide_deformylase_sf"/>
</dbReference>
<protein>
    <recommendedName>
        <fullName evidence="3">Peptide deformylase</fullName>
    </recommendedName>
</protein>
<dbReference type="NCBIfam" id="TIGR00079">
    <property type="entry name" value="pept_deformyl"/>
    <property type="match status" value="1"/>
</dbReference>
<dbReference type="HAMAP" id="MF_00163">
    <property type="entry name" value="Pep_deformylase"/>
    <property type="match status" value="1"/>
</dbReference>
<comment type="similarity">
    <text evidence="1">Belongs to the polypeptide deformylase family.</text>
</comment>
<dbReference type="Pfam" id="PF01327">
    <property type="entry name" value="Pep_deformylase"/>
    <property type="match status" value="1"/>
</dbReference>
<feature type="non-terminal residue" evidence="2">
    <location>
        <position position="1"/>
    </location>
</feature>
<sequence length="186" mass="21258">KKPLKVKAKKPSLKTNENQTHKIDFNKKEEEVLRTKLPKINLKHEDTKVLRALVKDMRRIMQGANGVGLSANQVGINKRLFIAEIPNEQGTSKFYTIINPKITKRSRKRKLFEEGCLSVPHTCGTIERSEKVTIEGLNINGKKVKITAWGFLAQVFQHETDHLDGMLYIDSATQTFDTELRDREST</sequence>
<dbReference type="EMBL" id="LAZR01050709">
    <property type="protein sequence ID" value="KKK86746.1"/>
    <property type="molecule type" value="Genomic_DNA"/>
</dbReference>
<evidence type="ECO:0000256" key="1">
    <source>
        <dbReference type="ARBA" id="ARBA00010759"/>
    </source>
</evidence>
<dbReference type="AlphaFoldDB" id="A0A0F9BQR1"/>
<reference evidence="2" key="1">
    <citation type="journal article" date="2015" name="Nature">
        <title>Complex archaea that bridge the gap between prokaryotes and eukaryotes.</title>
        <authorList>
            <person name="Spang A."/>
            <person name="Saw J.H."/>
            <person name="Jorgensen S.L."/>
            <person name="Zaremba-Niedzwiedzka K."/>
            <person name="Martijn J."/>
            <person name="Lind A.E."/>
            <person name="van Eijk R."/>
            <person name="Schleper C."/>
            <person name="Guy L."/>
            <person name="Ettema T.J."/>
        </authorList>
    </citation>
    <scope>NUCLEOTIDE SEQUENCE</scope>
</reference>
<proteinExistence type="inferred from homology"/>
<dbReference type="NCBIfam" id="NF001159">
    <property type="entry name" value="PRK00150.1-3"/>
    <property type="match status" value="1"/>
</dbReference>